<dbReference type="EMBL" id="ACGP01000228">
    <property type="protein sequence ID" value="EEI23137.1"/>
    <property type="molecule type" value="Genomic_DNA"/>
</dbReference>
<accession>C0XNB2</accession>
<protein>
    <recommendedName>
        <fullName evidence="4">DUF5640 domain-containing protein</fullName>
    </recommendedName>
</protein>
<reference evidence="2 3" key="1">
    <citation type="submission" date="2009-01" db="EMBL/GenBank/DDBJ databases">
        <authorList>
            <person name="Qin X."/>
            <person name="Bachman B."/>
            <person name="Battles P."/>
            <person name="Bell A."/>
            <person name="Bess C."/>
            <person name="Bickham C."/>
            <person name="Chaboub L."/>
            <person name="Chen D."/>
            <person name="Coyle M."/>
            <person name="Deiros D.R."/>
            <person name="Dinh H."/>
            <person name="Forbes L."/>
            <person name="Fowler G."/>
            <person name="Francisco L."/>
            <person name="Fu Q."/>
            <person name="Gubbala S."/>
            <person name="Hale W."/>
            <person name="Han Y."/>
            <person name="Hemphill L."/>
            <person name="Highlander S.K."/>
            <person name="Hirani K."/>
            <person name="Hogues M."/>
            <person name="Jackson L."/>
            <person name="Jakkamsetti A."/>
            <person name="Javaid M."/>
            <person name="Jiang H."/>
            <person name="Korchina V."/>
            <person name="Kovar C."/>
            <person name="Lara F."/>
            <person name="Lee S."/>
            <person name="Mata R."/>
            <person name="Mathew T."/>
            <person name="Moen C."/>
            <person name="Morales K."/>
            <person name="Munidasa M."/>
            <person name="Nazareth L."/>
            <person name="Ngo R."/>
            <person name="Nguyen L."/>
            <person name="Okwuonu G."/>
            <person name="Ongeri F."/>
            <person name="Patil S."/>
            <person name="Petrosino J."/>
            <person name="Pham C."/>
            <person name="Pham P."/>
            <person name="Pu L.-L."/>
            <person name="Puazo M."/>
            <person name="Raj R."/>
            <person name="Reid J."/>
            <person name="Rouhana J."/>
            <person name="Saada N."/>
            <person name="Shang Y."/>
            <person name="Simmons D."/>
            <person name="Thornton R."/>
            <person name="Warren J."/>
            <person name="Weissenberger G."/>
            <person name="Zhang J."/>
            <person name="Zhang L."/>
            <person name="Zhou C."/>
            <person name="Zhu D."/>
            <person name="Muzny D."/>
            <person name="Worley K."/>
            <person name="Gibbs R."/>
        </authorList>
    </citation>
    <scope>NUCLEOTIDE SEQUENCE [LARGE SCALE GENOMIC DNA]</scope>
    <source>
        <strain evidence="3">ATCC 8290 / DSM 20176 / CCUG 30140 / JCM 1155 / KCTC 3500 / NBRC 15886 / NCIMB 8040 / NRRL B-1843 / 9</strain>
    </source>
</reference>
<feature type="signal peptide" evidence="1">
    <location>
        <begin position="1"/>
        <end position="26"/>
    </location>
</feature>
<name>C0XNB2_LENH9</name>
<evidence type="ECO:0008006" key="4">
    <source>
        <dbReference type="Google" id="ProtNLM"/>
    </source>
</evidence>
<dbReference type="HOGENOM" id="CLU_1658575_0_0_9"/>
<proteinExistence type="predicted"/>
<sequence length="139" mass="15732">MTLLKPGIITTAVFSFALFSGSTVLAKDTALKPIPSTLRGTWKGSYTTTDAGYSFTLTVSKYRLTQNGINFNMQSDRNSKSSTGFIMSNKPNKKGYWKFTLTVSHDKMYLKRTKKNGKTALIRYSYDTHQKPVVQYLYK</sequence>
<gene>
    <name evidence="2" type="ORF">HMPREF0519_2723</name>
</gene>
<dbReference type="RefSeq" id="WP_003558300.1">
    <property type="nucleotide sequence ID" value="NZ_AZDF01000016.1"/>
</dbReference>
<keyword evidence="3" id="KW-1185">Reference proteome</keyword>
<organism evidence="2 3">
    <name type="scientific">Lentilactobacillus hilgardii (strain ATCC 8290 / DSM 20176 / CCUG 30140 / JCM 1155 / KCTC 3500 / NBRC 15886 / NCIMB 8040 / NRRL B-1843 / 9)</name>
    <dbReference type="NCBI Taxonomy" id="1423757"/>
    <lineage>
        <taxon>Bacteria</taxon>
        <taxon>Bacillati</taxon>
        <taxon>Bacillota</taxon>
        <taxon>Bacilli</taxon>
        <taxon>Lactobacillales</taxon>
        <taxon>Lactobacillaceae</taxon>
        <taxon>Lentilactobacillus</taxon>
    </lineage>
</organism>
<keyword evidence="1" id="KW-0732">Signal</keyword>
<dbReference type="AlphaFoldDB" id="C0XNB2"/>
<evidence type="ECO:0000313" key="3">
    <source>
        <dbReference type="Proteomes" id="UP000003752"/>
    </source>
</evidence>
<evidence type="ECO:0000256" key="1">
    <source>
        <dbReference type="SAM" id="SignalP"/>
    </source>
</evidence>
<feature type="chain" id="PRO_5009949864" description="DUF5640 domain-containing protein" evidence="1">
    <location>
        <begin position="27"/>
        <end position="139"/>
    </location>
</feature>
<dbReference type="PATRIC" id="fig|1423757.3.peg.596"/>
<comment type="caution">
    <text evidence="2">The sequence shown here is derived from an EMBL/GenBank/DDBJ whole genome shotgun (WGS) entry which is preliminary data.</text>
</comment>
<evidence type="ECO:0000313" key="2">
    <source>
        <dbReference type="EMBL" id="EEI23137.1"/>
    </source>
</evidence>
<dbReference type="Proteomes" id="UP000003752">
    <property type="component" value="Unassembled WGS sequence"/>
</dbReference>